<feature type="chain" id="PRO_5015157956" description="Serine protease" evidence="1">
    <location>
        <begin position="22"/>
        <end position="120"/>
    </location>
</feature>
<name>A0A2P7RPX7_9HYPH</name>
<feature type="signal peptide" evidence="1">
    <location>
        <begin position="1"/>
        <end position="21"/>
    </location>
</feature>
<proteinExistence type="predicted"/>
<dbReference type="Proteomes" id="UP000240653">
    <property type="component" value="Unassembled WGS sequence"/>
</dbReference>
<evidence type="ECO:0000313" key="3">
    <source>
        <dbReference type="Proteomes" id="UP000240653"/>
    </source>
</evidence>
<dbReference type="RefSeq" id="WP_106727473.1">
    <property type="nucleotide sequence ID" value="NZ_PXYL01000034.1"/>
</dbReference>
<dbReference type="OrthoDB" id="8117102at2"/>
<organism evidence="2 3">
    <name type="scientific">Pseudaminobacter soli</name>
    <name type="common">ex Li et al. 2025</name>
    <dbReference type="NCBI Taxonomy" id="1295366"/>
    <lineage>
        <taxon>Bacteria</taxon>
        <taxon>Pseudomonadati</taxon>
        <taxon>Pseudomonadota</taxon>
        <taxon>Alphaproteobacteria</taxon>
        <taxon>Hyphomicrobiales</taxon>
        <taxon>Phyllobacteriaceae</taxon>
        <taxon>Pseudaminobacter</taxon>
    </lineage>
</organism>
<accession>A0A2P7RPX7</accession>
<sequence length="120" mass="12532">MRKAIMLAASITFISVLAANAQETRAPQPPKQAPVPTPEAPQIKRINVVDVSELPQAAQKHVEHVAAQAGEANLQQLRTSIDGTPEAKAALDAKGATSAQVVGTSMVTDGTLTLITKKNT</sequence>
<evidence type="ECO:0008006" key="4">
    <source>
        <dbReference type="Google" id="ProtNLM"/>
    </source>
</evidence>
<protein>
    <recommendedName>
        <fullName evidence="4">Serine protease</fullName>
    </recommendedName>
</protein>
<dbReference type="EMBL" id="PXYL01000034">
    <property type="protein sequence ID" value="PSJ52235.1"/>
    <property type="molecule type" value="Genomic_DNA"/>
</dbReference>
<dbReference type="AlphaFoldDB" id="A0A2P7RPX7"/>
<reference evidence="2 3" key="1">
    <citation type="submission" date="2018-03" db="EMBL/GenBank/DDBJ databases">
        <title>The draft genome of Mesorhizobium soli JCM 19897.</title>
        <authorList>
            <person name="Li L."/>
            <person name="Liu L."/>
            <person name="Liang L."/>
            <person name="Wang T."/>
            <person name="Zhang X."/>
        </authorList>
    </citation>
    <scope>NUCLEOTIDE SEQUENCE [LARGE SCALE GENOMIC DNA]</scope>
    <source>
        <strain evidence="2 3">JCM 19897</strain>
    </source>
</reference>
<gene>
    <name evidence="2" type="ORF">C7I85_29045</name>
</gene>
<evidence type="ECO:0000313" key="2">
    <source>
        <dbReference type="EMBL" id="PSJ52235.1"/>
    </source>
</evidence>
<keyword evidence="3" id="KW-1185">Reference proteome</keyword>
<evidence type="ECO:0000256" key="1">
    <source>
        <dbReference type="SAM" id="SignalP"/>
    </source>
</evidence>
<keyword evidence="1" id="KW-0732">Signal</keyword>
<comment type="caution">
    <text evidence="2">The sequence shown here is derived from an EMBL/GenBank/DDBJ whole genome shotgun (WGS) entry which is preliminary data.</text>
</comment>